<dbReference type="GO" id="GO:0051301">
    <property type="term" value="P:cell division"/>
    <property type="evidence" value="ECO:0007669"/>
    <property type="project" value="UniProtKB-KW"/>
</dbReference>
<keyword evidence="3" id="KW-0132">Cell division</keyword>
<dbReference type="PANTHER" id="PTHR12169:SF6">
    <property type="entry name" value="AFG1-LIKE ATPASE"/>
    <property type="match status" value="1"/>
</dbReference>
<keyword evidence="4" id="KW-1185">Reference proteome</keyword>
<dbReference type="RefSeq" id="WP_199705071.1">
    <property type="nucleotide sequence ID" value="NZ_JAEMNV010000004.1"/>
</dbReference>
<sequence>MDVEERRLVDTIAERAVREGFALDHAQLRAAEVLAARGAHGVYLSGPVGRGKTWLLDAYFGSLVTQRKRRYHFHSFFADLHRGAHKQGSIDSAIASLVGDCEVLCFDELHVHDIGDAKLVAKVLEYIFGRQIRLVVTSNYRPDELLPNPLFHMKFLPTIASILRMMTVVAVDGTQDYRRTATSRAATGFAGGSYAVGLRNPRCGTIMIPVGGNRSVRAIAFGENDIRLTFDDLCGRPTGPADYVILAKTFKRWTIVGVPRLATSNSDAVARFCSVVDVLHDSAVQLSVEAELPLAEVLRGTEEVLDIGRAASRLYTLHEASPSSVSTA</sequence>
<organism evidence="3 4">
    <name type="scientific">Antrihabitans stalagmiti</name>
    <dbReference type="NCBI Taxonomy" id="2799499"/>
    <lineage>
        <taxon>Bacteria</taxon>
        <taxon>Bacillati</taxon>
        <taxon>Actinomycetota</taxon>
        <taxon>Actinomycetes</taxon>
        <taxon>Mycobacteriales</taxon>
        <taxon>Nocardiaceae</taxon>
        <taxon>Antrihabitans</taxon>
    </lineage>
</organism>
<dbReference type="GO" id="GO:0005737">
    <property type="term" value="C:cytoplasm"/>
    <property type="evidence" value="ECO:0007669"/>
    <property type="project" value="TreeGrafter"/>
</dbReference>
<protein>
    <submittedName>
        <fullName evidence="3">Cell division protein ZapE</fullName>
    </submittedName>
</protein>
<dbReference type="EMBL" id="JAEMNV010000004">
    <property type="protein sequence ID" value="MBJ8340277.1"/>
    <property type="molecule type" value="Genomic_DNA"/>
</dbReference>
<keyword evidence="1" id="KW-0547">Nucleotide-binding</keyword>
<dbReference type="Gene3D" id="3.40.50.300">
    <property type="entry name" value="P-loop containing nucleotide triphosphate hydrolases"/>
    <property type="match status" value="1"/>
</dbReference>
<dbReference type="GO" id="GO:0032153">
    <property type="term" value="C:cell division site"/>
    <property type="evidence" value="ECO:0007669"/>
    <property type="project" value="TreeGrafter"/>
</dbReference>
<dbReference type="Pfam" id="PF03969">
    <property type="entry name" value="AFG1_ATPase"/>
    <property type="match status" value="1"/>
</dbReference>
<reference evidence="3" key="1">
    <citation type="submission" date="2020-12" db="EMBL/GenBank/DDBJ databases">
        <title>Antrihabitans popcorni sp. nov. and Antrihabitans auranticaus sp. nov., isolated from a larva cave.</title>
        <authorList>
            <person name="Lee S.D."/>
            <person name="Kim I.S."/>
        </authorList>
    </citation>
    <scope>NUCLEOTIDE SEQUENCE</scope>
    <source>
        <strain evidence="3">YC3-6</strain>
    </source>
</reference>
<proteinExistence type="predicted"/>
<keyword evidence="2" id="KW-0067">ATP-binding</keyword>
<dbReference type="NCBIfam" id="NF040713">
    <property type="entry name" value="ZapE"/>
    <property type="match status" value="1"/>
</dbReference>
<dbReference type="InterPro" id="IPR005654">
    <property type="entry name" value="ATPase_AFG1-like"/>
</dbReference>
<accession>A0A934U4D9</accession>
<comment type="caution">
    <text evidence="3">The sequence shown here is derived from an EMBL/GenBank/DDBJ whole genome shotgun (WGS) entry which is preliminary data.</text>
</comment>
<dbReference type="GO" id="GO:0005524">
    <property type="term" value="F:ATP binding"/>
    <property type="evidence" value="ECO:0007669"/>
    <property type="project" value="UniProtKB-KW"/>
</dbReference>
<dbReference type="InterPro" id="IPR027417">
    <property type="entry name" value="P-loop_NTPase"/>
</dbReference>
<evidence type="ECO:0000256" key="1">
    <source>
        <dbReference type="ARBA" id="ARBA00022741"/>
    </source>
</evidence>
<evidence type="ECO:0000313" key="3">
    <source>
        <dbReference type="EMBL" id="MBJ8340277.1"/>
    </source>
</evidence>
<name>A0A934U4D9_9NOCA</name>
<keyword evidence="3" id="KW-0131">Cell cycle</keyword>
<dbReference type="Proteomes" id="UP000655868">
    <property type="component" value="Unassembled WGS sequence"/>
</dbReference>
<gene>
    <name evidence="3" type="primary">zapE</name>
    <name evidence="3" type="ORF">JGU71_15405</name>
</gene>
<evidence type="ECO:0000256" key="2">
    <source>
        <dbReference type="ARBA" id="ARBA00022840"/>
    </source>
</evidence>
<dbReference type="SUPFAM" id="SSF52540">
    <property type="entry name" value="P-loop containing nucleoside triphosphate hydrolases"/>
    <property type="match status" value="1"/>
</dbReference>
<dbReference type="AlphaFoldDB" id="A0A934U4D9"/>
<dbReference type="PANTHER" id="PTHR12169">
    <property type="entry name" value="ATPASE N2B"/>
    <property type="match status" value="1"/>
</dbReference>
<dbReference type="GO" id="GO:0016887">
    <property type="term" value="F:ATP hydrolysis activity"/>
    <property type="evidence" value="ECO:0007669"/>
    <property type="project" value="InterPro"/>
</dbReference>
<evidence type="ECO:0000313" key="4">
    <source>
        <dbReference type="Proteomes" id="UP000655868"/>
    </source>
</evidence>